<dbReference type="AlphaFoldDB" id="A0A7D5YXG3"/>
<accession>A0A7D5YXG3</accession>
<name>A0A7D5YXG3_9HYPO</name>
<dbReference type="EMBL" id="CP058936">
    <property type="protein sequence ID" value="QLI72041.1"/>
    <property type="molecule type" value="Genomic_DNA"/>
</dbReference>
<protein>
    <submittedName>
        <fullName evidence="2">Uncharacterized protein</fullName>
    </submittedName>
</protein>
<proteinExistence type="predicted"/>
<evidence type="ECO:0000256" key="1">
    <source>
        <dbReference type="SAM" id="MobiDB-lite"/>
    </source>
</evidence>
<dbReference type="RefSeq" id="XP_065987377.1">
    <property type="nucleotide sequence ID" value="XM_066131167.1"/>
</dbReference>
<evidence type="ECO:0000313" key="3">
    <source>
        <dbReference type="Proteomes" id="UP000510686"/>
    </source>
</evidence>
<sequence length="206" mass="22919">MAAAVVAHLYNALPTLGHADDQFVNRNPVFAQLAELLAKYDNAYGICLVHSHCKLADGEITLAKGDISEPVQIALIEQHYPERWLANGTPYEFSTLKTDDPPQDLVKEFYRITQGFGLQNILGFYHIQGSQDAPAIIEWTEGRKNLTRVMTEEDESAQQVQTAWNFGRGSPITMACTIVCDIRTTRSEKPNKHKGTQSHPKGGHSI</sequence>
<dbReference type="GeneID" id="26247765"/>
<evidence type="ECO:0000313" key="2">
    <source>
        <dbReference type="EMBL" id="QLI72041.1"/>
    </source>
</evidence>
<reference evidence="2 3" key="1">
    <citation type="submission" date="2020-07" db="EMBL/GenBank/DDBJ databases">
        <title>Telomere length de novo assembly of all 7 chromosomes of the fungus, Metarhizium brunneum, using a novel assembly pipeline.</title>
        <authorList>
            <person name="Saud z."/>
            <person name="Kortsinoglou A."/>
            <person name="Kouvelis V.N."/>
            <person name="Butt T.M."/>
        </authorList>
    </citation>
    <scope>NUCLEOTIDE SEQUENCE [LARGE SCALE GENOMIC DNA]</scope>
    <source>
        <strain evidence="2 3">4556</strain>
    </source>
</reference>
<dbReference type="Proteomes" id="UP000510686">
    <property type="component" value="Chromosome 5"/>
</dbReference>
<organism evidence="2 3">
    <name type="scientific">Metarhizium brunneum</name>
    <dbReference type="NCBI Taxonomy" id="500148"/>
    <lineage>
        <taxon>Eukaryota</taxon>
        <taxon>Fungi</taxon>
        <taxon>Dikarya</taxon>
        <taxon>Ascomycota</taxon>
        <taxon>Pezizomycotina</taxon>
        <taxon>Sordariomycetes</taxon>
        <taxon>Hypocreomycetidae</taxon>
        <taxon>Hypocreales</taxon>
        <taxon>Clavicipitaceae</taxon>
        <taxon>Metarhizium</taxon>
    </lineage>
</organism>
<keyword evidence="3" id="KW-1185">Reference proteome</keyword>
<dbReference type="OrthoDB" id="2322999at2759"/>
<feature type="region of interest" description="Disordered" evidence="1">
    <location>
        <begin position="187"/>
        <end position="206"/>
    </location>
</feature>
<dbReference type="KEGG" id="mbrn:26247765"/>
<gene>
    <name evidence="2" type="ORF">G6M90_00g080960</name>
</gene>